<proteinExistence type="inferred from homology"/>
<feature type="transmembrane region" description="Helical" evidence="6">
    <location>
        <begin position="12"/>
        <end position="32"/>
    </location>
</feature>
<evidence type="ECO:0000256" key="2">
    <source>
        <dbReference type="ARBA" id="ARBA00022692"/>
    </source>
</evidence>
<evidence type="ECO:0000256" key="5">
    <source>
        <dbReference type="ARBA" id="ARBA00038359"/>
    </source>
</evidence>
<dbReference type="InterPro" id="IPR049326">
    <property type="entry name" value="Rhodopsin_dom_fungi"/>
</dbReference>
<dbReference type="AlphaFoldDB" id="A0A6A6T7L3"/>
<dbReference type="GO" id="GO:0016020">
    <property type="term" value="C:membrane"/>
    <property type="evidence" value="ECO:0007669"/>
    <property type="project" value="UniProtKB-SubCell"/>
</dbReference>
<feature type="transmembrane region" description="Helical" evidence="6">
    <location>
        <begin position="201"/>
        <end position="220"/>
    </location>
</feature>
<organism evidence="8 9">
    <name type="scientific">Lophiostoma macrostomum CBS 122681</name>
    <dbReference type="NCBI Taxonomy" id="1314788"/>
    <lineage>
        <taxon>Eukaryota</taxon>
        <taxon>Fungi</taxon>
        <taxon>Dikarya</taxon>
        <taxon>Ascomycota</taxon>
        <taxon>Pezizomycotina</taxon>
        <taxon>Dothideomycetes</taxon>
        <taxon>Pleosporomycetidae</taxon>
        <taxon>Pleosporales</taxon>
        <taxon>Lophiostomataceae</taxon>
        <taxon>Lophiostoma</taxon>
    </lineage>
</organism>
<feature type="transmembrane region" description="Helical" evidence="6">
    <location>
        <begin position="121"/>
        <end position="144"/>
    </location>
</feature>
<evidence type="ECO:0000256" key="1">
    <source>
        <dbReference type="ARBA" id="ARBA00004141"/>
    </source>
</evidence>
<evidence type="ECO:0000256" key="3">
    <source>
        <dbReference type="ARBA" id="ARBA00022989"/>
    </source>
</evidence>
<dbReference type="Proteomes" id="UP000799324">
    <property type="component" value="Unassembled WGS sequence"/>
</dbReference>
<keyword evidence="3 6" id="KW-1133">Transmembrane helix</keyword>
<feature type="transmembrane region" description="Helical" evidence="6">
    <location>
        <begin position="44"/>
        <end position="67"/>
    </location>
</feature>
<protein>
    <recommendedName>
        <fullName evidence="7">Rhodopsin domain-containing protein</fullName>
    </recommendedName>
</protein>
<keyword evidence="9" id="KW-1185">Reference proteome</keyword>
<comment type="similarity">
    <text evidence="5">Belongs to the SAT4 family.</text>
</comment>
<accession>A0A6A6T7L3</accession>
<dbReference type="PANTHER" id="PTHR33048">
    <property type="entry name" value="PTH11-LIKE INTEGRAL MEMBRANE PROTEIN (AFU_ORTHOLOGUE AFUA_5G11245)"/>
    <property type="match status" value="1"/>
</dbReference>
<dbReference type="InterPro" id="IPR052337">
    <property type="entry name" value="SAT4-like"/>
</dbReference>
<evidence type="ECO:0000313" key="8">
    <source>
        <dbReference type="EMBL" id="KAF2655211.1"/>
    </source>
</evidence>
<feature type="domain" description="Rhodopsin" evidence="7">
    <location>
        <begin position="28"/>
        <end position="265"/>
    </location>
</feature>
<name>A0A6A6T7L3_9PLEO</name>
<dbReference type="Pfam" id="PF20684">
    <property type="entry name" value="Fung_rhodopsin"/>
    <property type="match status" value="1"/>
</dbReference>
<dbReference type="PANTHER" id="PTHR33048:SF132">
    <property type="entry name" value="MEMBRANE PROTEIN, PUTATIVE (AFU_ORTHOLOGUE AFUA_6G07820)-RELATED"/>
    <property type="match status" value="1"/>
</dbReference>
<sequence length="373" mass="41616">MALDNARGHQSLNISAAFSGIAALVVLLRLYTRCFVVRSLGVEDYFICLSMLCSIGFTITIGIQVQYGMGQHVWTVEPKDNRESLKAFFASLLLYNMSLSLTKASILLQYRRVFPTKKFRIACWIIIGIVFVYTLWTIFGNVFQCIPVSAFWTLDPNAWCMDQIASWFTNAALNIATDLAIIILPMPVIRTLNLQRRQKQLLAGIFAVGGFVCVVSILRLQSLAVISNSKDVTYDNPPAATWSSVEAHVGIICSCLPCLRPLLSRLLPRFFRGTTYRRNAHTAPPIYSRRAYGRHSSDIDFVLSEIEKEPKGKGASGDMELGHRGRDDVIEVITEVHVSVDDKSDAGTPVGKLFRLQEESSTEDLVRDARDAV</sequence>
<dbReference type="OrthoDB" id="444631at2759"/>
<evidence type="ECO:0000259" key="7">
    <source>
        <dbReference type="Pfam" id="PF20684"/>
    </source>
</evidence>
<evidence type="ECO:0000256" key="4">
    <source>
        <dbReference type="ARBA" id="ARBA00023136"/>
    </source>
</evidence>
<evidence type="ECO:0000313" key="9">
    <source>
        <dbReference type="Proteomes" id="UP000799324"/>
    </source>
</evidence>
<comment type="subcellular location">
    <subcellularLocation>
        <location evidence="1">Membrane</location>
        <topology evidence="1">Multi-pass membrane protein</topology>
    </subcellularLocation>
</comment>
<feature type="transmembrane region" description="Helical" evidence="6">
    <location>
        <begin position="87"/>
        <end position="109"/>
    </location>
</feature>
<dbReference type="EMBL" id="MU004352">
    <property type="protein sequence ID" value="KAF2655211.1"/>
    <property type="molecule type" value="Genomic_DNA"/>
</dbReference>
<evidence type="ECO:0000256" key="6">
    <source>
        <dbReference type="SAM" id="Phobius"/>
    </source>
</evidence>
<gene>
    <name evidence="8" type="ORF">K491DRAFT_599244</name>
</gene>
<keyword evidence="4 6" id="KW-0472">Membrane</keyword>
<reference evidence="8" key="1">
    <citation type="journal article" date="2020" name="Stud. Mycol.">
        <title>101 Dothideomycetes genomes: a test case for predicting lifestyles and emergence of pathogens.</title>
        <authorList>
            <person name="Haridas S."/>
            <person name="Albert R."/>
            <person name="Binder M."/>
            <person name="Bloem J."/>
            <person name="Labutti K."/>
            <person name="Salamov A."/>
            <person name="Andreopoulos B."/>
            <person name="Baker S."/>
            <person name="Barry K."/>
            <person name="Bills G."/>
            <person name="Bluhm B."/>
            <person name="Cannon C."/>
            <person name="Castanera R."/>
            <person name="Culley D."/>
            <person name="Daum C."/>
            <person name="Ezra D."/>
            <person name="Gonzalez J."/>
            <person name="Henrissat B."/>
            <person name="Kuo A."/>
            <person name="Liang C."/>
            <person name="Lipzen A."/>
            <person name="Lutzoni F."/>
            <person name="Magnuson J."/>
            <person name="Mondo S."/>
            <person name="Nolan M."/>
            <person name="Ohm R."/>
            <person name="Pangilinan J."/>
            <person name="Park H.-J."/>
            <person name="Ramirez L."/>
            <person name="Alfaro M."/>
            <person name="Sun H."/>
            <person name="Tritt A."/>
            <person name="Yoshinaga Y."/>
            <person name="Zwiers L.-H."/>
            <person name="Turgeon B."/>
            <person name="Goodwin S."/>
            <person name="Spatafora J."/>
            <person name="Crous P."/>
            <person name="Grigoriev I."/>
        </authorList>
    </citation>
    <scope>NUCLEOTIDE SEQUENCE</scope>
    <source>
        <strain evidence="8">CBS 122681</strain>
    </source>
</reference>
<keyword evidence="2 6" id="KW-0812">Transmembrane</keyword>
<feature type="transmembrane region" description="Helical" evidence="6">
    <location>
        <begin position="164"/>
        <end position="189"/>
    </location>
</feature>